<dbReference type="HOGENOM" id="CLU_2659182_0_0_1"/>
<evidence type="ECO:0000313" key="1">
    <source>
        <dbReference type="EnsemblPlants" id="KQL27275"/>
    </source>
</evidence>
<proteinExistence type="predicted"/>
<accession>K3ZYP1</accession>
<protein>
    <submittedName>
        <fullName evidence="1">Uncharacterized protein</fullName>
    </submittedName>
</protein>
<dbReference type="EMBL" id="AGNK02001382">
    <property type="status" value="NOT_ANNOTATED_CDS"/>
    <property type="molecule type" value="Genomic_DNA"/>
</dbReference>
<dbReference type="Proteomes" id="UP000004995">
    <property type="component" value="Unassembled WGS sequence"/>
</dbReference>
<keyword evidence="2" id="KW-1185">Reference proteome</keyword>
<dbReference type="EnsemblPlants" id="KQL27275">
    <property type="protein sequence ID" value="KQL27275"/>
    <property type="gene ID" value="SETIT_031723mg"/>
</dbReference>
<evidence type="ECO:0000313" key="2">
    <source>
        <dbReference type="Proteomes" id="UP000004995"/>
    </source>
</evidence>
<reference evidence="2" key="1">
    <citation type="journal article" date="2012" name="Nat. Biotechnol.">
        <title>Reference genome sequence of the model plant Setaria.</title>
        <authorList>
            <person name="Bennetzen J.L."/>
            <person name="Schmutz J."/>
            <person name="Wang H."/>
            <person name="Percifield R."/>
            <person name="Hawkins J."/>
            <person name="Pontaroli A.C."/>
            <person name="Estep M."/>
            <person name="Feng L."/>
            <person name="Vaughn J.N."/>
            <person name="Grimwood J."/>
            <person name="Jenkins J."/>
            <person name="Barry K."/>
            <person name="Lindquist E."/>
            <person name="Hellsten U."/>
            <person name="Deshpande S."/>
            <person name="Wang X."/>
            <person name="Wu X."/>
            <person name="Mitros T."/>
            <person name="Triplett J."/>
            <person name="Yang X."/>
            <person name="Ye C.Y."/>
            <person name="Mauro-Herrera M."/>
            <person name="Wang L."/>
            <person name="Li P."/>
            <person name="Sharma M."/>
            <person name="Sharma R."/>
            <person name="Ronald P.C."/>
            <person name="Panaud O."/>
            <person name="Kellogg E.A."/>
            <person name="Brutnell T.P."/>
            <person name="Doust A.N."/>
            <person name="Tuskan G.A."/>
            <person name="Rokhsar D."/>
            <person name="Devos K.M."/>
        </authorList>
    </citation>
    <scope>NUCLEOTIDE SEQUENCE [LARGE SCALE GENOMIC DNA]</scope>
    <source>
        <strain evidence="2">cv. Yugu1</strain>
    </source>
</reference>
<sequence>MSASQFSTSRAGVLHISTRFVLQFQQKIHSTINPKSTIDSYSKKDPQTTLGRPIFPAQGETHYRVHQNYKLRIIFN</sequence>
<dbReference type="Gramene" id="KQL27275">
    <property type="protein sequence ID" value="KQL27275"/>
    <property type="gene ID" value="SETIT_031723mg"/>
</dbReference>
<reference evidence="1" key="2">
    <citation type="submission" date="2018-08" db="UniProtKB">
        <authorList>
            <consortium name="EnsemblPlants"/>
        </authorList>
    </citation>
    <scope>IDENTIFICATION</scope>
    <source>
        <strain evidence="1">Yugu1</strain>
    </source>
</reference>
<dbReference type="InParanoid" id="K3ZYP1"/>
<name>K3ZYP1_SETIT</name>
<organism evidence="1 2">
    <name type="scientific">Setaria italica</name>
    <name type="common">Foxtail millet</name>
    <name type="synonym">Panicum italicum</name>
    <dbReference type="NCBI Taxonomy" id="4555"/>
    <lineage>
        <taxon>Eukaryota</taxon>
        <taxon>Viridiplantae</taxon>
        <taxon>Streptophyta</taxon>
        <taxon>Embryophyta</taxon>
        <taxon>Tracheophyta</taxon>
        <taxon>Spermatophyta</taxon>
        <taxon>Magnoliopsida</taxon>
        <taxon>Liliopsida</taxon>
        <taxon>Poales</taxon>
        <taxon>Poaceae</taxon>
        <taxon>PACMAD clade</taxon>
        <taxon>Panicoideae</taxon>
        <taxon>Panicodae</taxon>
        <taxon>Paniceae</taxon>
        <taxon>Cenchrinae</taxon>
        <taxon>Setaria</taxon>
    </lineage>
</organism>
<dbReference type="AlphaFoldDB" id="K3ZYP1"/>